<protein>
    <submittedName>
        <fullName evidence="3">Uncharacterized protein</fullName>
    </submittedName>
</protein>
<feature type="compositionally biased region" description="Polar residues" evidence="2">
    <location>
        <begin position="1148"/>
        <end position="1157"/>
    </location>
</feature>
<feature type="coiled-coil region" evidence="1">
    <location>
        <begin position="987"/>
        <end position="1025"/>
    </location>
</feature>
<feature type="region of interest" description="Disordered" evidence="2">
    <location>
        <begin position="1138"/>
        <end position="1157"/>
    </location>
</feature>
<dbReference type="EMBL" id="GBXI01011842">
    <property type="protein sequence ID" value="JAD02450.1"/>
    <property type="molecule type" value="Transcribed_RNA"/>
</dbReference>
<proteinExistence type="predicted"/>
<feature type="region of interest" description="Disordered" evidence="2">
    <location>
        <begin position="1"/>
        <end position="37"/>
    </location>
</feature>
<sequence>MDQNPSRNANMSGRLKNSTAHNPNVCPQVRGRPRNRQFRLTSTSANEEELAPNSPPTILNIVVPSQIGSETSVVSSRLNTTSLNVVTKSSAPFTSMLESHESNEDTQKPEFDSWNDQSHATIKSSTKKCQSKSSKAERGFSKEESFESHLSVTACQPCKPAQHDVSYLKQRLVKYRAETESCGDAARLNGQLNEIFVRRLVDIENVATGDTDIKLVTYQEWVDMLMQINEVIIGNMADLESEVAERLECMKRRIQSTCSQTSSNEHKYRQDICALMKLIKNAYHHDNWDIQGLEFQTVNPTEILGMRDNTCSGMEQSNTMRLEYGEDDRDSPNRCCLNEPECILESVIFHPPDVRCGENNRPVNTSSCAGSCANTCSQNENMLVKPMCPGSDIITDNSVDSCKTSSLANPHNSNSNLRALAVEVAAKHDEICDLRRQVSCLEDEIQKAQQKLQLKDNVIKELRNDLRCVNTKLIDNGSGVCGACREESANYNMPPINLEQHSSRSASTQVSAGMELCNQVSFIAENLSYDSLSNAGQVEQQKLKALEFELNELFQVTREFKIQNLEYHRKRLSDILNKSETEKAEAYRKLDHIRKQLINLEASSAISSKSCCNDSDSGFSSKCDNDQDAKILDALRNRLQRLNEMNMVLNHRVQTLTIENNELSTCLKTEQTFAKRNSDTLKNLADMICGMSDQEFVYDDIYNRNSESNPFCQAIIKMKCDFEEKERKLMNSLSMKQEQLAKLQKSQICKQHDLEQLDSSTTLNENLRCQVQHLQCTILEKEQCIGKLNNMLDQLRCEQQQQYQQRTSDCCLKAKDKEIRELCQKLEQANKKIESLVCELEQSQKQERFLLCETRKLNEELNESKRKHGDVSTQMHRLNTLLKSQNDCRADICKKYEELERNYEDQAKQLRAACAQMNCLQERLALMDKRQEEHNMERNLLRDEVLALKEKEATLLNKQRCLADKLLKTEKELYTAHDVMKEQQHIMQRSESTQKDCTKRLQEANNELKRQFNVLCDDYKQLENEYRKQCDLRKQNEKVIDSFRKWKEAQLKADDATRASFKQYEGHIKLLLEEKQQFTEQYRCLHGDYMALQNELERIKLCTYRFNTSGNSSNISEKSLPQRIELIRSTSLRVSQKSSSLKCDDTSQDASLSTNPL</sequence>
<evidence type="ECO:0000256" key="1">
    <source>
        <dbReference type="SAM" id="Coils"/>
    </source>
</evidence>
<name>A0A0A1WV98_ZEUCU</name>
<organism evidence="3">
    <name type="scientific">Zeugodacus cucurbitae</name>
    <name type="common">Melon fruit fly</name>
    <name type="synonym">Bactrocera cucurbitae</name>
    <dbReference type="NCBI Taxonomy" id="28588"/>
    <lineage>
        <taxon>Eukaryota</taxon>
        <taxon>Metazoa</taxon>
        <taxon>Ecdysozoa</taxon>
        <taxon>Arthropoda</taxon>
        <taxon>Hexapoda</taxon>
        <taxon>Insecta</taxon>
        <taxon>Pterygota</taxon>
        <taxon>Neoptera</taxon>
        <taxon>Endopterygota</taxon>
        <taxon>Diptera</taxon>
        <taxon>Brachycera</taxon>
        <taxon>Muscomorpha</taxon>
        <taxon>Tephritoidea</taxon>
        <taxon>Tephritidae</taxon>
        <taxon>Zeugodacus</taxon>
        <taxon>Zeugodacus</taxon>
    </lineage>
</organism>
<gene>
    <name evidence="3" type="ORF">g.17976</name>
</gene>
<dbReference type="InterPro" id="IPR031843">
    <property type="entry name" value="Yuri_gagarin"/>
</dbReference>
<feature type="compositionally biased region" description="Basic and acidic residues" evidence="2">
    <location>
        <begin position="98"/>
        <end position="111"/>
    </location>
</feature>
<feature type="region of interest" description="Disordered" evidence="2">
    <location>
        <begin position="98"/>
        <end position="140"/>
    </location>
</feature>
<dbReference type="Pfam" id="PF15934">
    <property type="entry name" value="Yuri_gagarin"/>
    <property type="match status" value="2"/>
</dbReference>
<feature type="coiled-coil region" evidence="1">
    <location>
        <begin position="576"/>
        <end position="659"/>
    </location>
</feature>
<accession>A0A0A1WV98</accession>
<keyword evidence="1" id="KW-0175">Coiled coil</keyword>
<feature type="compositionally biased region" description="Polar residues" evidence="2">
    <location>
        <begin position="1"/>
        <end position="22"/>
    </location>
</feature>
<dbReference type="AlphaFoldDB" id="A0A0A1WV98"/>
<reference evidence="3" key="2">
    <citation type="journal article" date="2015" name="Gigascience">
        <title>Reconstructing a comprehensive transcriptome assembly of a white-pupal translocated strain of the pest fruit fly Bactrocera cucurbitae.</title>
        <authorList>
            <person name="Sim S.B."/>
            <person name="Calla B."/>
            <person name="Hall B."/>
            <person name="DeRego T."/>
            <person name="Geib S.M."/>
        </authorList>
    </citation>
    <scope>NUCLEOTIDE SEQUENCE</scope>
</reference>
<feature type="coiled-coil region" evidence="1">
    <location>
        <begin position="889"/>
        <end position="951"/>
    </location>
</feature>
<evidence type="ECO:0000256" key="2">
    <source>
        <dbReference type="SAM" id="MobiDB-lite"/>
    </source>
</evidence>
<reference evidence="3" key="1">
    <citation type="submission" date="2014-11" db="EMBL/GenBank/DDBJ databases">
        <authorList>
            <person name="Geib S."/>
        </authorList>
    </citation>
    <scope>NUCLEOTIDE SEQUENCE</scope>
</reference>
<evidence type="ECO:0000313" key="3">
    <source>
        <dbReference type="EMBL" id="JAD02450.1"/>
    </source>
</evidence>
<feature type="coiled-coil region" evidence="1">
    <location>
        <begin position="812"/>
        <end position="846"/>
    </location>
</feature>
<feature type="coiled-coil region" evidence="1">
    <location>
        <begin position="431"/>
        <end position="465"/>
    </location>
</feature>